<dbReference type="InterPro" id="IPR014490">
    <property type="entry name" value="Dps-like"/>
</dbReference>
<keyword evidence="3 4" id="KW-0408">Iron</keyword>
<dbReference type="GO" id="GO:0020037">
    <property type="term" value="F:heme binding"/>
    <property type="evidence" value="ECO:0007669"/>
    <property type="project" value="TreeGrafter"/>
</dbReference>
<evidence type="ECO:0000256" key="3">
    <source>
        <dbReference type="ARBA" id="ARBA00023004"/>
    </source>
</evidence>
<feature type="binding site" evidence="4">
    <location>
        <position position="148"/>
    </location>
    <ligand>
        <name>Fe cation</name>
        <dbReference type="ChEBI" id="CHEBI:24875"/>
    </ligand>
</feature>
<sequence>MAKRGNSIIKGIEISDLIAILNRAYADEWLAYYQYFIEAKVVKGIMKDAAIVELTQHAADELRHATMISDRIIQLGGTPLTHPKAWFEHTNCGYDEPKDFDVVSILNDAIKGEQCAISTYSKIVEMTKDKDIVTYDIVSSILADEVEHEEDLQALHDDIFDFIADLKKSMSL</sequence>
<dbReference type="InterPro" id="IPR033921">
    <property type="entry name" value="DPSL_diiron-bd_dom"/>
</dbReference>
<feature type="domain" description="Ferritin-like diiron" evidence="5">
    <location>
        <begin position="11"/>
        <end position="163"/>
    </location>
</feature>
<gene>
    <name evidence="6" type="ORF">BN3087_510021</name>
</gene>
<dbReference type="Gene3D" id="1.20.1260.10">
    <property type="match status" value="1"/>
</dbReference>
<dbReference type="PIRSF" id="PIRSF018063">
    <property type="entry name" value="Ferrtn_UCP018063"/>
    <property type="match status" value="1"/>
</dbReference>
<organism evidence="6">
    <name type="scientific">Sulfurovum sp. enrichment culture clone C5</name>
    <dbReference type="NCBI Taxonomy" id="497650"/>
    <lineage>
        <taxon>Bacteria</taxon>
        <taxon>Pseudomonadati</taxon>
        <taxon>Campylobacterota</taxon>
        <taxon>Epsilonproteobacteria</taxon>
        <taxon>Campylobacterales</taxon>
        <taxon>Sulfurovaceae</taxon>
        <taxon>Sulfurovum</taxon>
        <taxon>environmental samples</taxon>
    </lineage>
</organism>
<evidence type="ECO:0000256" key="2">
    <source>
        <dbReference type="ARBA" id="ARBA00022434"/>
    </source>
</evidence>
<dbReference type="SUPFAM" id="SSF47240">
    <property type="entry name" value="Ferritin-like"/>
    <property type="match status" value="1"/>
</dbReference>
<feature type="binding site" evidence="4">
    <location>
        <position position="64"/>
    </location>
    <ligand>
        <name>Fe cation</name>
        <dbReference type="ChEBI" id="CHEBI:24875"/>
    </ligand>
</feature>
<dbReference type="CDD" id="cd01052">
    <property type="entry name" value="DPSL"/>
    <property type="match status" value="1"/>
</dbReference>
<dbReference type="GO" id="GO:0006879">
    <property type="term" value="P:intracellular iron ion homeostasis"/>
    <property type="evidence" value="ECO:0007669"/>
    <property type="project" value="UniProtKB-KW"/>
</dbReference>
<feature type="binding site" evidence="4">
    <location>
        <position position="145"/>
    </location>
    <ligand>
        <name>Fe cation</name>
        <dbReference type="ChEBI" id="CHEBI:24875"/>
    </ligand>
</feature>
<name>A0A0S4XNN8_9BACT</name>
<feature type="binding site" evidence="4">
    <location>
        <position position="113"/>
    </location>
    <ligand>
        <name>Fe cation</name>
        <dbReference type="ChEBI" id="CHEBI:24875"/>
    </ligand>
</feature>
<dbReference type="GO" id="GO:0008199">
    <property type="term" value="F:ferric iron binding"/>
    <property type="evidence" value="ECO:0007669"/>
    <property type="project" value="InterPro"/>
</dbReference>
<protein>
    <submittedName>
        <fullName evidence="6">Ferritin</fullName>
    </submittedName>
</protein>
<dbReference type="InterPro" id="IPR009078">
    <property type="entry name" value="Ferritin-like_SF"/>
</dbReference>
<dbReference type="InterPro" id="IPR012347">
    <property type="entry name" value="Ferritin-like"/>
</dbReference>
<evidence type="ECO:0000256" key="4">
    <source>
        <dbReference type="PIRSR" id="PIRSR018063-50"/>
    </source>
</evidence>
<dbReference type="PROSITE" id="PS50905">
    <property type="entry name" value="FERRITIN_LIKE"/>
    <property type="match status" value="1"/>
</dbReference>
<dbReference type="EMBL" id="FAXN01000053">
    <property type="protein sequence ID" value="CUV65930.1"/>
    <property type="molecule type" value="Genomic_DNA"/>
</dbReference>
<dbReference type="Pfam" id="PF00210">
    <property type="entry name" value="Ferritin"/>
    <property type="match status" value="1"/>
</dbReference>
<evidence type="ECO:0000313" key="6">
    <source>
        <dbReference type="EMBL" id="CUV65930.1"/>
    </source>
</evidence>
<dbReference type="AlphaFoldDB" id="A0A0S4XNN8"/>
<dbReference type="GO" id="GO:0004322">
    <property type="term" value="F:ferroxidase activity"/>
    <property type="evidence" value="ECO:0007669"/>
    <property type="project" value="TreeGrafter"/>
</dbReference>
<dbReference type="InterPro" id="IPR009040">
    <property type="entry name" value="Ferritin-like_diiron"/>
</dbReference>
<dbReference type="GO" id="GO:0005829">
    <property type="term" value="C:cytosol"/>
    <property type="evidence" value="ECO:0007669"/>
    <property type="project" value="TreeGrafter"/>
</dbReference>
<keyword evidence="4" id="KW-0479">Metal-binding</keyword>
<comment type="subcellular location">
    <subcellularLocation>
        <location evidence="1">Cytoplasm</location>
    </subcellularLocation>
</comment>
<dbReference type="PANTHER" id="PTHR30295">
    <property type="entry name" value="BACTERIOFERRITIN"/>
    <property type="match status" value="1"/>
</dbReference>
<evidence type="ECO:0000259" key="5">
    <source>
        <dbReference type="PROSITE" id="PS50905"/>
    </source>
</evidence>
<proteinExistence type="predicted"/>
<dbReference type="InterPro" id="IPR008331">
    <property type="entry name" value="Ferritin_DPS_dom"/>
</dbReference>
<evidence type="ECO:0000256" key="1">
    <source>
        <dbReference type="ARBA" id="ARBA00004496"/>
    </source>
</evidence>
<reference evidence="6" key="1">
    <citation type="submission" date="2015-11" db="EMBL/GenBank/DDBJ databases">
        <authorList>
            <person name="Zhang Y."/>
            <person name="Guo Z."/>
        </authorList>
    </citation>
    <scope>NUCLEOTIDE SEQUENCE</scope>
    <source>
        <strain evidence="6">BN30871</strain>
    </source>
</reference>
<accession>A0A0S4XNN8</accession>
<dbReference type="PANTHER" id="PTHR30295:SF1">
    <property type="entry name" value="DNA PROTECTION DURING STARVATION PROTEIN"/>
    <property type="match status" value="1"/>
</dbReference>
<feature type="binding site" evidence="4">
    <location>
        <position position="28"/>
    </location>
    <ligand>
        <name>Fe cation</name>
        <dbReference type="ChEBI" id="CHEBI:24875"/>
    </ligand>
</feature>
<keyword evidence="2" id="KW-0409">Iron storage</keyword>